<keyword evidence="4" id="KW-0805">Transcription regulation</keyword>
<organism evidence="8 9">
    <name type="scientific">Acrobeloides nanus</name>
    <dbReference type="NCBI Taxonomy" id="290746"/>
    <lineage>
        <taxon>Eukaryota</taxon>
        <taxon>Metazoa</taxon>
        <taxon>Ecdysozoa</taxon>
        <taxon>Nematoda</taxon>
        <taxon>Chromadorea</taxon>
        <taxon>Rhabditida</taxon>
        <taxon>Tylenchina</taxon>
        <taxon>Cephalobomorpha</taxon>
        <taxon>Cephaloboidea</taxon>
        <taxon>Cephalobidae</taxon>
        <taxon>Acrobeloides</taxon>
    </lineage>
</organism>
<feature type="domain" description="Histone deacetylase complex subunit SAP30 Sin3 binding" evidence="7">
    <location>
        <begin position="93"/>
        <end position="142"/>
    </location>
</feature>
<dbReference type="InterPro" id="IPR025718">
    <property type="entry name" value="SAP30_Sin3-bd"/>
</dbReference>
<evidence type="ECO:0000313" key="8">
    <source>
        <dbReference type="Proteomes" id="UP000887540"/>
    </source>
</evidence>
<reference evidence="9" key="1">
    <citation type="submission" date="2022-11" db="UniProtKB">
        <authorList>
            <consortium name="WormBaseParasite"/>
        </authorList>
    </citation>
    <scope>IDENTIFICATION</scope>
</reference>
<dbReference type="Pfam" id="PF13867">
    <property type="entry name" value="SAP30_Sin3_bdg"/>
    <property type="match status" value="1"/>
</dbReference>
<evidence type="ECO:0000259" key="7">
    <source>
        <dbReference type="Pfam" id="PF13867"/>
    </source>
</evidence>
<dbReference type="PANTHER" id="PTHR13286">
    <property type="entry name" value="SAP30"/>
    <property type="match status" value="1"/>
</dbReference>
<evidence type="ECO:0000256" key="1">
    <source>
        <dbReference type="ARBA" id="ARBA00004123"/>
    </source>
</evidence>
<dbReference type="Gene3D" id="6.10.160.20">
    <property type="match status" value="1"/>
</dbReference>
<protein>
    <submittedName>
        <fullName evidence="9">Histone deacetylase complex subunit SAP30 Sin3 binding domain-containing protein</fullName>
    </submittedName>
</protein>
<keyword evidence="8" id="KW-1185">Reference proteome</keyword>
<dbReference type="GO" id="GO:0003712">
    <property type="term" value="F:transcription coregulator activity"/>
    <property type="evidence" value="ECO:0007669"/>
    <property type="project" value="TreeGrafter"/>
</dbReference>
<name>A0A914BXP6_9BILA</name>
<evidence type="ECO:0000256" key="4">
    <source>
        <dbReference type="ARBA" id="ARBA00023015"/>
    </source>
</evidence>
<evidence type="ECO:0000313" key="9">
    <source>
        <dbReference type="WBParaSite" id="ACRNAN_Path_1235.g4828.t1"/>
    </source>
</evidence>
<keyword evidence="3" id="KW-0678">Repressor</keyword>
<evidence type="ECO:0000256" key="5">
    <source>
        <dbReference type="ARBA" id="ARBA00023163"/>
    </source>
</evidence>
<dbReference type="PANTHER" id="PTHR13286:SF6">
    <property type="entry name" value="HISTONE DEACETYLASE COMPLEX SUBUNIT SAP30L-RELATED"/>
    <property type="match status" value="1"/>
</dbReference>
<dbReference type="WBParaSite" id="ACRNAN_Path_1235.g4828.t1">
    <property type="protein sequence ID" value="ACRNAN_Path_1235.g4828.t1"/>
    <property type="gene ID" value="ACRNAN_Path_1235.g4828"/>
</dbReference>
<dbReference type="InterPro" id="IPR024145">
    <property type="entry name" value="His_deAcase_SAP30/SAP30L"/>
</dbReference>
<accession>A0A914BXP6</accession>
<dbReference type="AlphaFoldDB" id="A0A914BXP6"/>
<dbReference type="Proteomes" id="UP000887540">
    <property type="component" value="Unplaced"/>
</dbReference>
<proteinExistence type="inferred from homology"/>
<evidence type="ECO:0000256" key="2">
    <source>
        <dbReference type="ARBA" id="ARBA00006283"/>
    </source>
</evidence>
<dbReference type="InterPro" id="IPR038291">
    <property type="entry name" value="SAP30_C_sf"/>
</dbReference>
<comment type="similarity">
    <text evidence="2">Belongs to the SAP30 family.</text>
</comment>
<dbReference type="GO" id="GO:0000118">
    <property type="term" value="C:histone deacetylase complex"/>
    <property type="evidence" value="ECO:0007669"/>
    <property type="project" value="TreeGrafter"/>
</dbReference>
<evidence type="ECO:0000256" key="3">
    <source>
        <dbReference type="ARBA" id="ARBA00022491"/>
    </source>
</evidence>
<keyword evidence="6" id="KW-0539">Nucleus</keyword>
<keyword evidence="5" id="KW-0804">Transcription</keyword>
<comment type="subcellular location">
    <subcellularLocation>
        <location evidence="1">Nucleus</location>
    </subcellularLocation>
</comment>
<evidence type="ECO:0000256" key="6">
    <source>
        <dbReference type="ARBA" id="ARBA00023242"/>
    </source>
</evidence>
<dbReference type="GO" id="GO:0006355">
    <property type="term" value="P:regulation of DNA-templated transcription"/>
    <property type="evidence" value="ECO:0007669"/>
    <property type="project" value="TreeGrafter"/>
</dbReference>
<sequence length="165" mass="19380">MIIEERPFDDEFYSRDFLCYEENDLVDNRDFIPPKRKRKIETIYGSSDEEILAEDHEIIEGETSKAIDNKALDKNNKDAVIDNTNFSTLSAVAIRRYKKFFKLPNRSGANSKQQLLDGIEEHFKSLPIDIPETVAFFMHTVKSKRNKLDYPNEEFVHKKQLRSDM</sequence>